<dbReference type="PROSITE" id="PS51257">
    <property type="entry name" value="PROKAR_LIPOPROTEIN"/>
    <property type="match status" value="1"/>
</dbReference>
<dbReference type="Gene3D" id="3.40.33.10">
    <property type="entry name" value="CAP"/>
    <property type="match status" value="1"/>
</dbReference>
<proteinExistence type="predicted"/>
<dbReference type="InterPro" id="IPR035940">
    <property type="entry name" value="CAP_sf"/>
</dbReference>
<dbReference type="PANTHER" id="PTHR31157">
    <property type="entry name" value="SCP DOMAIN-CONTAINING PROTEIN"/>
    <property type="match status" value="1"/>
</dbReference>
<feature type="chain" id="PRO_5038331520" evidence="2">
    <location>
        <begin position="24"/>
        <end position="432"/>
    </location>
</feature>
<dbReference type="InterPro" id="IPR014044">
    <property type="entry name" value="CAP_dom"/>
</dbReference>
<name>A0A1H7ZKF4_9FIRM</name>
<feature type="signal peptide" evidence="2">
    <location>
        <begin position="1"/>
        <end position="23"/>
    </location>
</feature>
<dbReference type="Pfam" id="PF00188">
    <property type="entry name" value="CAP"/>
    <property type="match status" value="1"/>
</dbReference>
<evidence type="ECO:0000313" key="5">
    <source>
        <dbReference type="Proteomes" id="UP000199158"/>
    </source>
</evidence>
<evidence type="ECO:0000259" key="3">
    <source>
        <dbReference type="Pfam" id="PF00188"/>
    </source>
</evidence>
<evidence type="ECO:0000256" key="2">
    <source>
        <dbReference type="SAM" id="SignalP"/>
    </source>
</evidence>
<dbReference type="SUPFAM" id="SSF55797">
    <property type="entry name" value="PR-1-like"/>
    <property type="match status" value="1"/>
</dbReference>
<evidence type="ECO:0000313" key="4">
    <source>
        <dbReference type="EMBL" id="SEM58785.1"/>
    </source>
</evidence>
<dbReference type="AlphaFoldDB" id="A0A1H7ZKF4"/>
<dbReference type="PANTHER" id="PTHR31157:SF1">
    <property type="entry name" value="SCP DOMAIN-CONTAINING PROTEIN"/>
    <property type="match status" value="1"/>
</dbReference>
<feature type="compositionally biased region" description="Basic and acidic residues" evidence="1">
    <location>
        <begin position="277"/>
        <end position="286"/>
    </location>
</feature>
<dbReference type="STRING" id="474960.SAMN05216180_0729"/>
<gene>
    <name evidence="4" type="ORF">SAMN05216180_0729</name>
</gene>
<feature type="domain" description="SCP" evidence="3">
    <location>
        <begin position="300"/>
        <end position="419"/>
    </location>
</feature>
<reference evidence="4 5" key="1">
    <citation type="submission" date="2016-10" db="EMBL/GenBank/DDBJ databases">
        <authorList>
            <person name="de Groot N.N."/>
        </authorList>
    </citation>
    <scope>NUCLEOTIDE SEQUENCE [LARGE SCALE GENOMIC DNA]</scope>
    <source>
        <strain evidence="4 5">CGMCC 1.5070</strain>
    </source>
</reference>
<feature type="compositionally biased region" description="Polar residues" evidence="1">
    <location>
        <begin position="262"/>
        <end position="272"/>
    </location>
</feature>
<keyword evidence="5" id="KW-1185">Reference proteome</keyword>
<protein>
    <submittedName>
        <fullName evidence="4">Uncharacterized conserved protein YkwD, contains CAP (CSP/antigen 5/PR1) domain</fullName>
    </submittedName>
</protein>
<feature type="region of interest" description="Disordered" evidence="1">
    <location>
        <begin position="254"/>
        <end position="286"/>
    </location>
</feature>
<dbReference type="Proteomes" id="UP000199158">
    <property type="component" value="Unassembled WGS sequence"/>
</dbReference>
<organism evidence="4 5">
    <name type="scientific">Hydrogenoanaerobacterium saccharovorans</name>
    <dbReference type="NCBI Taxonomy" id="474960"/>
    <lineage>
        <taxon>Bacteria</taxon>
        <taxon>Bacillati</taxon>
        <taxon>Bacillota</taxon>
        <taxon>Clostridia</taxon>
        <taxon>Eubacteriales</taxon>
        <taxon>Oscillospiraceae</taxon>
        <taxon>Hydrogenoanaerobacterium</taxon>
    </lineage>
</organism>
<accession>A0A1H7ZKF4</accession>
<sequence length="432" mass="49462">MNRYRILSLSLALCLLLVSCKQKQEVPSSFPNIESSAVQIVPETDIKNEVKAAMLNNMAEEFVKQHKNVAIELADKTLGIDQVESFYRSFLDNVPYEIYIGRYIGETITIYHLQFGGGNSYRLTIAADDKKTEHDLKEINKTENEYVFTTDKTISNQAIEVGTKGANGLTINNLCQHTWEHEISDELIKIVGVDKYEQWRDEHASRTQCNINIYSFLKFFNISHSEFMEACGNALKNQDQLQAIIKQVYPEKLINQDKPTEPRTTSSKAEASSQEEDAQKEIPDITGDEYLKDVEQGIIAEINAERESLGLSKLEYDKNLRSAARIRSRELYKSGVWDHTRPNGDPWQTVLREDVPIKYASAGENLANVEYNDPRVELHTDANWWFEEWKSSPSHYENICREEFTHIGAGVYVVEEDNGMIVAYATTIFVKY</sequence>
<dbReference type="OrthoDB" id="9783944at2"/>
<dbReference type="EMBL" id="FOCG01000001">
    <property type="protein sequence ID" value="SEM58785.1"/>
    <property type="molecule type" value="Genomic_DNA"/>
</dbReference>
<dbReference type="CDD" id="cd05379">
    <property type="entry name" value="CAP_bacterial"/>
    <property type="match status" value="1"/>
</dbReference>
<dbReference type="RefSeq" id="WP_092751725.1">
    <property type="nucleotide sequence ID" value="NZ_FOCG01000001.1"/>
</dbReference>
<keyword evidence="2" id="KW-0732">Signal</keyword>
<evidence type="ECO:0000256" key="1">
    <source>
        <dbReference type="SAM" id="MobiDB-lite"/>
    </source>
</evidence>